<organism evidence="2 3">
    <name type="scientific">Dysgonomonas alginatilytica</name>
    <dbReference type="NCBI Taxonomy" id="1605892"/>
    <lineage>
        <taxon>Bacteria</taxon>
        <taxon>Pseudomonadati</taxon>
        <taxon>Bacteroidota</taxon>
        <taxon>Bacteroidia</taxon>
        <taxon>Bacteroidales</taxon>
        <taxon>Dysgonomonadaceae</taxon>
        <taxon>Dysgonomonas</taxon>
    </lineage>
</organism>
<dbReference type="RefSeq" id="WP_110310871.1">
    <property type="nucleotide sequence ID" value="NZ_QICL01000013.1"/>
</dbReference>
<keyword evidence="1" id="KW-0732">Signal</keyword>
<evidence type="ECO:0000313" key="3">
    <source>
        <dbReference type="Proteomes" id="UP000247973"/>
    </source>
</evidence>
<feature type="chain" id="PRO_5016158397" evidence="1">
    <location>
        <begin position="21"/>
        <end position="236"/>
    </location>
</feature>
<evidence type="ECO:0000313" key="2">
    <source>
        <dbReference type="EMBL" id="PXV63545.1"/>
    </source>
</evidence>
<dbReference type="EMBL" id="QICL01000013">
    <property type="protein sequence ID" value="PXV63545.1"/>
    <property type="molecule type" value="Genomic_DNA"/>
</dbReference>
<dbReference type="OrthoDB" id="1007128at2"/>
<sequence length="236" mass="27128">MKKHLLLSLLLFAVSIISYSQEIQLHFDPRHSLNNDVAERNYFTATFQMFKPDKWGTTFGFIDIDFNQSKGNIGLAYLEIYRNIKIGNSPIMPHIEFNGGIVRGDNFSGFSIPNAYLVGGAYDHAFGPVFISTYLTYKYNTFDKVSHDVQWTGIWNTNLFDNKVTLTGFIDVWTENKDRVTGKGGKKVILLTEPQFWYNVDKNLAFGSEIEITNNFYANYNNKLYVFPTIAGKWTF</sequence>
<proteinExistence type="predicted"/>
<dbReference type="Proteomes" id="UP000247973">
    <property type="component" value="Unassembled WGS sequence"/>
</dbReference>
<dbReference type="AlphaFoldDB" id="A0A2V3PQ39"/>
<accession>A0A2V3PQ39</accession>
<reference evidence="2 3" key="1">
    <citation type="submission" date="2018-03" db="EMBL/GenBank/DDBJ databases">
        <title>Genomic Encyclopedia of Archaeal and Bacterial Type Strains, Phase II (KMG-II): from individual species to whole genera.</title>
        <authorList>
            <person name="Goeker M."/>
        </authorList>
    </citation>
    <scope>NUCLEOTIDE SEQUENCE [LARGE SCALE GENOMIC DNA]</scope>
    <source>
        <strain evidence="2 3">DSM 100214</strain>
    </source>
</reference>
<gene>
    <name evidence="2" type="ORF">CLV62_11332</name>
</gene>
<comment type="caution">
    <text evidence="2">The sequence shown here is derived from an EMBL/GenBank/DDBJ whole genome shotgun (WGS) entry which is preliminary data.</text>
</comment>
<protein>
    <submittedName>
        <fullName evidence="2">Uncharacterized protein DUF5020</fullName>
    </submittedName>
</protein>
<feature type="signal peptide" evidence="1">
    <location>
        <begin position="1"/>
        <end position="20"/>
    </location>
</feature>
<name>A0A2V3PQ39_9BACT</name>
<evidence type="ECO:0000256" key="1">
    <source>
        <dbReference type="SAM" id="SignalP"/>
    </source>
</evidence>
<keyword evidence="3" id="KW-1185">Reference proteome</keyword>
<dbReference type="Pfam" id="PF16412">
    <property type="entry name" value="DUF5020"/>
    <property type="match status" value="1"/>
</dbReference>